<feature type="transmembrane region" description="Helical" evidence="1">
    <location>
        <begin position="7"/>
        <end position="28"/>
    </location>
</feature>
<evidence type="ECO:0000256" key="1">
    <source>
        <dbReference type="SAM" id="Phobius"/>
    </source>
</evidence>
<evidence type="ECO:0008006" key="4">
    <source>
        <dbReference type="Google" id="ProtNLM"/>
    </source>
</evidence>
<reference evidence="2 3" key="1">
    <citation type="submission" date="2018-12" db="EMBL/GenBank/DDBJ databases">
        <title>Bacillus yapensis draft genome sequence.</title>
        <authorList>
            <person name="Yu L."/>
            <person name="Xu X."/>
            <person name="Tang X."/>
        </authorList>
    </citation>
    <scope>NUCLEOTIDE SEQUENCE [LARGE SCALE GENOMIC DNA]</scope>
    <source>
        <strain evidence="2 3">XXST-01</strain>
    </source>
</reference>
<dbReference type="OrthoDB" id="2971310at2"/>
<sequence length="87" mass="10108">MKPIIQSLIFSFVIHLIYIFGVLVVGYIKTRNYKPDISDRWVEVETLQSEVAFGVSSSPLYFIFTFIGLALICLLTIIFYRKIVERN</sequence>
<accession>A0A431W0Z2</accession>
<name>A0A431W0Z2_9BACI</name>
<comment type="caution">
    <text evidence="2">The sequence shown here is derived from an EMBL/GenBank/DDBJ whole genome shotgun (WGS) entry which is preliminary data.</text>
</comment>
<keyword evidence="1" id="KW-0472">Membrane</keyword>
<gene>
    <name evidence="2" type="ORF">EKG37_15680</name>
</gene>
<evidence type="ECO:0000313" key="3">
    <source>
        <dbReference type="Proteomes" id="UP000271374"/>
    </source>
</evidence>
<keyword evidence="3" id="KW-1185">Reference proteome</keyword>
<dbReference type="AlphaFoldDB" id="A0A431W0Z2"/>
<protein>
    <recommendedName>
        <fullName evidence="4">Menaquinol-cytochrome c reductase cytochrome b subunit</fullName>
    </recommendedName>
</protein>
<dbReference type="EMBL" id="RXNT01000013">
    <property type="protein sequence ID" value="RTR29171.1"/>
    <property type="molecule type" value="Genomic_DNA"/>
</dbReference>
<proteinExistence type="predicted"/>
<dbReference type="Proteomes" id="UP000271374">
    <property type="component" value="Unassembled WGS sequence"/>
</dbReference>
<feature type="transmembrane region" description="Helical" evidence="1">
    <location>
        <begin position="60"/>
        <end position="80"/>
    </location>
</feature>
<keyword evidence="1" id="KW-0812">Transmembrane</keyword>
<organism evidence="2 3">
    <name type="scientific">Bacillus yapensis</name>
    <dbReference type="NCBI Taxonomy" id="2492960"/>
    <lineage>
        <taxon>Bacteria</taxon>
        <taxon>Bacillati</taxon>
        <taxon>Bacillota</taxon>
        <taxon>Bacilli</taxon>
        <taxon>Bacillales</taxon>
        <taxon>Bacillaceae</taxon>
        <taxon>Bacillus</taxon>
    </lineage>
</organism>
<keyword evidence="1" id="KW-1133">Transmembrane helix</keyword>
<evidence type="ECO:0000313" key="2">
    <source>
        <dbReference type="EMBL" id="RTR29171.1"/>
    </source>
</evidence>